<keyword evidence="1" id="KW-1133">Transmembrane helix</keyword>
<gene>
    <name evidence="3" type="ORF">GCM10025865_01270</name>
</gene>
<protein>
    <recommendedName>
        <fullName evidence="2">Phage tail tape measure protein domain-containing protein</fullName>
    </recommendedName>
</protein>
<keyword evidence="1" id="KW-0472">Membrane</keyword>
<sequence>MAEIASAYVSLIPSLRGAEKAISKELGSSKVVSEGEKAGEKVGGGMSKGLSTALKIGAAAAAVVVAKGFADALGREKAADKTAAQLGLSEKQSKAAGAVAGSLYANAYGESMGDAQAAVGSVLSSIEGMSKASPKELEKVTASALDLSSAFDLDVSESARNAGILMKTGLAKDATGAFDLITASLQAVPEAMRGEVTDATQEYSDSFAALGFTGEQAMGLLVSATENGQYGVDKMGDAIKEFTIRGTDMSKTTNAAYDAIGLNSKKTANDLLAGGDRASEAFQKIVTGVQGIEDPAEQSQAALALFGTPLEDLGVNEIPKFLESLSGAETGLGDVSGAAAAMGDTLNDNLGTRLEGWKRSLETFASGAIMSVISGFEDGSSGAGGFAGVMERVGAVTRTAFDYFQTTIIPALSSTYEWVKKNAEWLGPLAAGVVATVAAYRTYIAVTKAWMVATQAARAAQIALNIAMRANPVGLIIAAVTGLVAALVWFFTKTETGRKIVATAWAGIKLAISAVTKWFVQTAWPAIKKVIDFLVLAFQVAKAAIAAAWDGVKKALSATWEWIRDNVFAKVKSGASAIGTAFETVKGVIGTAWGNVKTALNNTWTWIRDNIFAKFKTGVSAIGTAFETVKGVIKTAWDKIKSIAAKPVNFIIETVYTKGIKKVWDKIAGAVGLDSLKLPDVSPIKFASGGVLPGYTPGRDVHHFTSPTGGALSLSGGEAIMRPEFTRAVGGAAGVARLNAQARSGHAFAGGGVIDWLGERAADVGRGIVSVGKFLANPVQGIQDAISGPVNALLGAMPGGGIIRDVATALPGKIIGGLVDKVKSLISGGGASGSGPGLGGPGQAMGYKAMSGLLRGQFPGIPITSTLRPGAITASGNPSMHGVGRAVDMAPNPAYFNWIAENYPNSKQLIYSPMGGRQILDGKKFNGWDDITRSMHFNHIHWAMKNGGVLPKLYDQGGWMPHGGVGVNLTGKPEAVLTPDESRALKSGLSGRPVNVNIRTHKASPADIVYGLRLAELNDFVGSAR</sequence>
<evidence type="ECO:0000313" key="3">
    <source>
        <dbReference type="EMBL" id="BDZ40828.1"/>
    </source>
</evidence>
<dbReference type="Gene3D" id="1.20.120.20">
    <property type="entry name" value="Apolipoprotein"/>
    <property type="match status" value="1"/>
</dbReference>
<evidence type="ECO:0000313" key="4">
    <source>
        <dbReference type="Proteomes" id="UP001321475"/>
    </source>
</evidence>
<evidence type="ECO:0000256" key="1">
    <source>
        <dbReference type="SAM" id="Phobius"/>
    </source>
</evidence>
<dbReference type="RefSeq" id="WP_286218156.1">
    <property type="nucleotide sequence ID" value="NZ_AP027729.1"/>
</dbReference>
<feature type="transmembrane region" description="Helical" evidence="1">
    <location>
        <begin position="500"/>
        <end position="520"/>
    </location>
</feature>
<reference evidence="4" key="1">
    <citation type="journal article" date="2019" name="Int. J. Syst. Evol. Microbiol.">
        <title>The Global Catalogue of Microorganisms (GCM) 10K type strain sequencing project: providing services to taxonomists for standard genome sequencing and annotation.</title>
        <authorList>
            <consortium name="The Broad Institute Genomics Platform"/>
            <consortium name="The Broad Institute Genome Sequencing Center for Infectious Disease"/>
            <person name="Wu L."/>
            <person name="Ma J."/>
        </authorList>
    </citation>
    <scope>NUCLEOTIDE SEQUENCE [LARGE SCALE GENOMIC DNA]</scope>
    <source>
        <strain evidence="4">NBRC 108565</strain>
    </source>
</reference>
<dbReference type="Pfam" id="PF10145">
    <property type="entry name" value="PhageMin_Tail"/>
    <property type="match status" value="1"/>
</dbReference>
<dbReference type="InterPro" id="IPR010090">
    <property type="entry name" value="Phage_tape_meas"/>
</dbReference>
<dbReference type="EMBL" id="AP027729">
    <property type="protein sequence ID" value="BDZ40828.1"/>
    <property type="molecule type" value="Genomic_DNA"/>
</dbReference>
<feature type="transmembrane region" description="Helical" evidence="1">
    <location>
        <begin position="473"/>
        <end position="491"/>
    </location>
</feature>
<proteinExistence type="predicted"/>
<keyword evidence="1" id="KW-0812">Transmembrane</keyword>
<feature type="domain" description="Phage tail tape measure protein" evidence="2">
    <location>
        <begin position="105"/>
        <end position="307"/>
    </location>
</feature>
<dbReference type="Proteomes" id="UP001321475">
    <property type="component" value="Chromosome"/>
</dbReference>
<organism evidence="3 4">
    <name type="scientific">Paraoerskovia sediminicola</name>
    <dbReference type="NCBI Taxonomy" id="1138587"/>
    <lineage>
        <taxon>Bacteria</taxon>
        <taxon>Bacillati</taxon>
        <taxon>Actinomycetota</taxon>
        <taxon>Actinomycetes</taxon>
        <taxon>Micrococcales</taxon>
        <taxon>Cellulomonadaceae</taxon>
        <taxon>Paraoerskovia</taxon>
    </lineage>
</organism>
<name>A0ABM8FYK1_9CELL</name>
<keyword evidence="4" id="KW-1185">Reference proteome</keyword>
<accession>A0ABM8FYK1</accession>
<evidence type="ECO:0000259" key="2">
    <source>
        <dbReference type="Pfam" id="PF10145"/>
    </source>
</evidence>